<evidence type="ECO:0000313" key="3">
    <source>
        <dbReference type="Proteomes" id="UP000031535"/>
    </source>
</evidence>
<gene>
    <name evidence="2" type="ORF">UCMB321_2009</name>
</gene>
<reference evidence="2 3" key="1">
    <citation type="submission" date="2015-01" db="EMBL/GenBank/DDBJ databases">
        <title>Complete genome of Pseudomonas batumici UCM B-321 producer of the batumin antibiotic with strong antistaphilococcal and potential anticancer activity.</title>
        <authorList>
            <person name="Klochko V.V."/>
            <person name="Zelena L.B."/>
            <person name="Elena K.A."/>
            <person name="Reva O.N."/>
        </authorList>
    </citation>
    <scope>NUCLEOTIDE SEQUENCE [LARGE SCALE GENOMIC DNA]</scope>
    <source>
        <strain evidence="2 3">UCM B-321</strain>
    </source>
</reference>
<feature type="compositionally biased region" description="Polar residues" evidence="1">
    <location>
        <begin position="265"/>
        <end position="274"/>
    </location>
</feature>
<name>A0A0C2EE37_9PSED</name>
<evidence type="ECO:0000313" key="2">
    <source>
        <dbReference type="EMBL" id="KIH84209.1"/>
    </source>
</evidence>
<keyword evidence="3" id="KW-1185">Reference proteome</keyword>
<dbReference type="RefSeq" id="WP_040065939.1">
    <property type="nucleotide sequence ID" value="NZ_JXDG01000021.1"/>
</dbReference>
<feature type="region of interest" description="Disordered" evidence="1">
    <location>
        <begin position="263"/>
        <end position="292"/>
    </location>
</feature>
<dbReference type="STRING" id="226910.UCMB321_2009"/>
<dbReference type="PATRIC" id="fig|226910.6.peg.1999"/>
<proteinExistence type="predicted"/>
<protein>
    <submittedName>
        <fullName evidence="2">Phage capsid scaffolding protein</fullName>
    </submittedName>
</protein>
<accession>A0A0C2EE37</accession>
<comment type="caution">
    <text evidence="2">The sequence shown here is derived from an EMBL/GenBank/DDBJ whole genome shotgun (WGS) entry which is preliminary data.</text>
</comment>
<dbReference type="Proteomes" id="UP000031535">
    <property type="component" value="Unassembled WGS sequence"/>
</dbReference>
<sequence>MAGKTDTPAKKHRSKFFRVAVEGATTDGRQIERQWLVDAAETYSQNTYGARVWIEHMRSLLPDSPFRAYGDVVALKTEEVEIAGTKKLALFAQIEPTADLVTMNKARQKMFTSIEIRPKFADTGRAYLDGIAVTDTPASLGTEMLTFSAQYPDKNPLANRKRDPGNLFSEAIEIELEFEEVEDESGKGAGLFSRVLDLLGKSKDKEGKDAALFTELGEAVEAMAEHVAGQGEAFAAEKSAREKLQTAHDKLSTDFTALVKKLENTPDTTGQKPQFSVRPPATGGDGALVTDC</sequence>
<dbReference type="OrthoDB" id="5625143at2"/>
<dbReference type="AlphaFoldDB" id="A0A0C2EE37"/>
<dbReference type="EMBL" id="JXDG01000021">
    <property type="protein sequence ID" value="KIH84209.1"/>
    <property type="molecule type" value="Genomic_DNA"/>
</dbReference>
<dbReference type="Pfam" id="PF05929">
    <property type="entry name" value="Phage_GPO"/>
    <property type="match status" value="1"/>
</dbReference>
<evidence type="ECO:0000256" key="1">
    <source>
        <dbReference type="SAM" id="MobiDB-lite"/>
    </source>
</evidence>
<organism evidence="2 3">
    <name type="scientific">Pseudomonas batumici</name>
    <dbReference type="NCBI Taxonomy" id="226910"/>
    <lineage>
        <taxon>Bacteria</taxon>
        <taxon>Pseudomonadati</taxon>
        <taxon>Pseudomonadota</taxon>
        <taxon>Gammaproteobacteria</taxon>
        <taxon>Pseudomonadales</taxon>
        <taxon>Pseudomonadaceae</taxon>
        <taxon>Pseudomonas</taxon>
    </lineage>
</organism>
<dbReference type="InterPro" id="IPR009228">
    <property type="entry name" value="Capsid_scaffold_GpO"/>
</dbReference>